<dbReference type="InterPro" id="IPR021204">
    <property type="entry name" value="Integr_conj_element_PFL4711"/>
</dbReference>
<feature type="signal peptide" evidence="2">
    <location>
        <begin position="1"/>
        <end position="33"/>
    </location>
</feature>
<gene>
    <name evidence="3" type="ORF">SAMN05216598_3893</name>
</gene>
<keyword evidence="2" id="KW-0732">Signal</keyword>
<dbReference type="AlphaFoldDB" id="A0A1H1XG13"/>
<accession>A0A1H1XG13</accession>
<feature type="region of interest" description="Disordered" evidence="1">
    <location>
        <begin position="429"/>
        <end position="448"/>
    </location>
</feature>
<dbReference type="EMBL" id="LT629777">
    <property type="protein sequence ID" value="SDT08174.1"/>
    <property type="molecule type" value="Genomic_DNA"/>
</dbReference>
<evidence type="ECO:0000313" key="4">
    <source>
        <dbReference type="Proteomes" id="UP000199524"/>
    </source>
</evidence>
<evidence type="ECO:0000256" key="1">
    <source>
        <dbReference type="SAM" id="MobiDB-lite"/>
    </source>
</evidence>
<organism evidence="3 4">
    <name type="scientific">Pseudomonas asplenii</name>
    <dbReference type="NCBI Taxonomy" id="53407"/>
    <lineage>
        <taxon>Bacteria</taxon>
        <taxon>Pseudomonadati</taxon>
        <taxon>Pseudomonadota</taxon>
        <taxon>Gammaproteobacteria</taxon>
        <taxon>Pseudomonadales</taxon>
        <taxon>Pseudomonadaceae</taxon>
        <taxon>Pseudomonas</taxon>
    </lineage>
</organism>
<dbReference type="Proteomes" id="UP000199524">
    <property type="component" value="Chromosome I"/>
</dbReference>
<dbReference type="NCBIfam" id="TIGR03755">
    <property type="entry name" value="conj_TIGR03755"/>
    <property type="match status" value="1"/>
</dbReference>
<dbReference type="RefSeq" id="WP_090207670.1">
    <property type="nucleotide sequence ID" value="NZ_LT629777.1"/>
</dbReference>
<feature type="chain" id="PRO_5009265481" evidence="2">
    <location>
        <begin position="34"/>
        <end position="470"/>
    </location>
</feature>
<name>A0A1H1XG13_9PSED</name>
<proteinExistence type="predicted"/>
<reference evidence="4" key="1">
    <citation type="submission" date="2016-10" db="EMBL/GenBank/DDBJ databases">
        <authorList>
            <person name="Varghese N."/>
            <person name="Submissions S."/>
        </authorList>
    </citation>
    <scope>NUCLEOTIDE SEQUENCE [LARGE SCALE GENOMIC DNA]</scope>
    <source>
        <strain evidence="4">ATCC 23835</strain>
    </source>
</reference>
<dbReference type="GeneID" id="300208810"/>
<keyword evidence="4" id="KW-1185">Reference proteome</keyword>
<evidence type="ECO:0000313" key="3">
    <source>
        <dbReference type="EMBL" id="SDT08174.1"/>
    </source>
</evidence>
<protein>
    <submittedName>
        <fullName evidence="3">Integrating conjugative element protein, PFL_4711 family</fullName>
    </submittedName>
</protein>
<sequence>MTRMSSLSRLSFCPWLILITALVTALLSAALQAAPTDFGSSGNAIGDDVLYHIGGGSAVNMGGAGDMQSIGVGVGWNSNLMCGKMDLNTTLHNQLNGLTDGFQNIMGDVIQSATGAVASLPALIIQRADPGLYNLLTNGILQARLDFDRSKASCQAMAERMTHIAGNQNSWNTLAEGQALKEAMAQNQDAVAVTAQAEADNGNTGVPWVGGEKSGGKQQAPIKVVKDVTKAGYNLLNGRNATDNSSIDPKGCNSGLLCKTWKSPDEAAGFANRVLGEDEQQTCEGCTKSTATAGVGLTPLIQEEYDVKLGALKELINGGKTTTLENLDAAGSNSMPVTRGVITALRDEPDQELLAQRLASEIAVTSILEKALLLQRALLAGKKEPNVSANDLATQTIDVEREALQQEIANLLTDLEMRRSLTSNSPSAIIARHQQRKDNSRTIFEGDTDVNRLESIEKAVKGSGGRPPPP</sequence>
<evidence type="ECO:0000256" key="2">
    <source>
        <dbReference type="SAM" id="SignalP"/>
    </source>
</evidence>